<organism evidence="1 2">
    <name type="scientific">Datura stramonium</name>
    <name type="common">Jimsonweed</name>
    <name type="synonym">Common thornapple</name>
    <dbReference type="NCBI Taxonomy" id="4076"/>
    <lineage>
        <taxon>Eukaryota</taxon>
        <taxon>Viridiplantae</taxon>
        <taxon>Streptophyta</taxon>
        <taxon>Embryophyta</taxon>
        <taxon>Tracheophyta</taxon>
        <taxon>Spermatophyta</taxon>
        <taxon>Magnoliopsida</taxon>
        <taxon>eudicotyledons</taxon>
        <taxon>Gunneridae</taxon>
        <taxon>Pentapetalae</taxon>
        <taxon>asterids</taxon>
        <taxon>lamiids</taxon>
        <taxon>Solanales</taxon>
        <taxon>Solanaceae</taxon>
        <taxon>Solanoideae</taxon>
        <taxon>Datureae</taxon>
        <taxon>Datura</taxon>
    </lineage>
</organism>
<dbReference type="EMBL" id="JACEIK010000322">
    <property type="protein sequence ID" value="MCD7454927.1"/>
    <property type="molecule type" value="Genomic_DNA"/>
</dbReference>
<keyword evidence="2" id="KW-1185">Reference proteome</keyword>
<sequence>MKIAKEVNGFTIHVLDSHQRPDLKGSGTVQHANNYHIDYNYGMRMICTCIRIYQTDQLFSTLHNGLQRYKTNGEDRDVIVNS</sequence>
<name>A0ABS8S7W9_DATST</name>
<reference evidence="1 2" key="1">
    <citation type="journal article" date="2021" name="BMC Genomics">
        <title>Datura genome reveals duplications of psychoactive alkaloid biosynthetic genes and high mutation rate following tissue culture.</title>
        <authorList>
            <person name="Rajewski A."/>
            <person name="Carter-House D."/>
            <person name="Stajich J."/>
            <person name="Litt A."/>
        </authorList>
    </citation>
    <scope>NUCLEOTIDE SEQUENCE [LARGE SCALE GENOMIC DNA]</scope>
    <source>
        <strain evidence="1">AR-01</strain>
    </source>
</reference>
<evidence type="ECO:0000313" key="1">
    <source>
        <dbReference type="EMBL" id="MCD7454927.1"/>
    </source>
</evidence>
<comment type="caution">
    <text evidence="1">The sequence shown here is derived from an EMBL/GenBank/DDBJ whole genome shotgun (WGS) entry which is preliminary data.</text>
</comment>
<proteinExistence type="predicted"/>
<accession>A0ABS8S7W9</accession>
<dbReference type="Proteomes" id="UP000823775">
    <property type="component" value="Unassembled WGS sequence"/>
</dbReference>
<gene>
    <name evidence="1" type="ORF">HAX54_026523</name>
</gene>
<evidence type="ECO:0000313" key="2">
    <source>
        <dbReference type="Proteomes" id="UP000823775"/>
    </source>
</evidence>
<protein>
    <submittedName>
        <fullName evidence="1">Uncharacterized protein</fullName>
    </submittedName>
</protein>